<reference evidence="8" key="2">
    <citation type="submission" date="2025-08" db="UniProtKB">
        <authorList>
            <consortium name="Ensembl"/>
        </authorList>
    </citation>
    <scope>IDENTIFICATION</scope>
</reference>
<evidence type="ECO:0000313" key="9">
    <source>
        <dbReference type="Proteomes" id="UP000002280"/>
    </source>
</evidence>
<dbReference type="PRINTS" id="PR00722">
    <property type="entry name" value="CHYMOTRYPSIN"/>
</dbReference>
<evidence type="ECO:0000256" key="2">
    <source>
        <dbReference type="ARBA" id="ARBA00022729"/>
    </source>
</evidence>
<dbReference type="Bgee" id="ENSMODG00000006538">
    <property type="expression patterns" value="Expressed in kidney and 4 other cell types or tissues"/>
</dbReference>
<dbReference type="InterPro" id="IPR018114">
    <property type="entry name" value="TRYPSIN_HIS"/>
</dbReference>
<dbReference type="PROSITE" id="PS00135">
    <property type="entry name" value="TRYPSIN_SER"/>
    <property type="match status" value="1"/>
</dbReference>
<reference evidence="8 9" key="1">
    <citation type="journal article" date="2007" name="Nature">
        <title>Genome of the marsupial Monodelphis domestica reveals innovation in non-coding sequences.</title>
        <authorList>
            <person name="Mikkelsen T.S."/>
            <person name="Wakefield M.J."/>
            <person name="Aken B."/>
            <person name="Amemiya C.T."/>
            <person name="Chang J.L."/>
            <person name="Duke S."/>
            <person name="Garber M."/>
            <person name="Gentles A.J."/>
            <person name="Goodstadt L."/>
            <person name="Heger A."/>
            <person name="Jurka J."/>
            <person name="Kamal M."/>
            <person name="Mauceli E."/>
            <person name="Searle S.M."/>
            <person name="Sharpe T."/>
            <person name="Baker M.L."/>
            <person name="Batzer M.A."/>
            <person name="Benos P.V."/>
            <person name="Belov K."/>
            <person name="Clamp M."/>
            <person name="Cook A."/>
            <person name="Cuff J."/>
            <person name="Das R."/>
            <person name="Davidow L."/>
            <person name="Deakin J.E."/>
            <person name="Fazzari M.J."/>
            <person name="Glass J.L."/>
            <person name="Grabherr M."/>
            <person name="Greally J.M."/>
            <person name="Gu W."/>
            <person name="Hore T.A."/>
            <person name="Huttley G.A."/>
            <person name="Kleber M."/>
            <person name="Jirtle R.L."/>
            <person name="Koina E."/>
            <person name="Lee J.T."/>
            <person name="Mahony S."/>
            <person name="Marra M.A."/>
            <person name="Miller R.D."/>
            <person name="Nicholls R.D."/>
            <person name="Oda M."/>
            <person name="Papenfuss A.T."/>
            <person name="Parra Z.E."/>
            <person name="Pollock D.D."/>
            <person name="Ray D.A."/>
            <person name="Schein J.E."/>
            <person name="Speed T.P."/>
            <person name="Thompson K."/>
            <person name="VandeBerg J.L."/>
            <person name="Wade C.M."/>
            <person name="Walker J.A."/>
            <person name="Waters P.D."/>
            <person name="Webber C."/>
            <person name="Weidman J.R."/>
            <person name="Xie X."/>
            <person name="Zody M.C."/>
            <person name="Baldwin J."/>
            <person name="Abdouelleil A."/>
            <person name="Abdulkadir J."/>
            <person name="Abebe A."/>
            <person name="Abera B."/>
            <person name="Abreu J."/>
            <person name="Acer S.C."/>
            <person name="Aftuck L."/>
            <person name="Alexander A."/>
            <person name="An P."/>
            <person name="Anderson E."/>
            <person name="Anderson S."/>
            <person name="Arachi H."/>
            <person name="Azer M."/>
            <person name="Bachantsang P."/>
            <person name="Barry A."/>
            <person name="Bayul T."/>
            <person name="Berlin A."/>
            <person name="Bessette D."/>
            <person name="Bloom T."/>
            <person name="Bloom T."/>
            <person name="Boguslavskiy L."/>
            <person name="Bonnet C."/>
            <person name="Boukhgalter B."/>
            <person name="Bourzgui I."/>
            <person name="Brown A."/>
            <person name="Cahill P."/>
            <person name="Channer S."/>
            <person name="Cheshatsang Y."/>
            <person name="Chuda L."/>
            <person name="Citroen M."/>
            <person name="Collymore A."/>
            <person name="Cooke P."/>
            <person name="Costello M."/>
            <person name="D'Aco K."/>
            <person name="Daza R."/>
            <person name="De Haan G."/>
            <person name="DeGray S."/>
            <person name="DeMaso C."/>
            <person name="Dhargay N."/>
            <person name="Dooley K."/>
            <person name="Dooley E."/>
            <person name="Doricent M."/>
            <person name="Dorje P."/>
            <person name="Dorjee K."/>
            <person name="Dupes A."/>
            <person name="Elong R."/>
            <person name="Falk J."/>
            <person name="Farina A."/>
            <person name="Faro S."/>
            <person name="Ferguson D."/>
            <person name="Fisher S."/>
            <person name="Foley C.D."/>
            <person name="Franke A."/>
            <person name="Friedrich D."/>
            <person name="Gadbois L."/>
            <person name="Gearin G."/>
            <person name="Gearin C.R."/>
            <person name="Giannoukos G."/>
            <person name="Goode T."/>
            <person name="Graham J."/>
            <person name="Grandbois E."/>
            <person name="Grewal S."/>
            <person name="Gyaltsen K."/>
            <person name="Hafez N."/>
            <person name="Hagos B."/>
            <person name="Hall J."/>
            <person name="Henson C."/>
            <person name="Hollinger A."/>
            <person name="Honan T."/>
            <person name="Huard M.D."/>
            <person name="Hughes L."/>
            <person name="Hurhula B."/>
            <person name="Husby M.E."/>
            <person name="Kamat A."/>
            <person name="Kanga B."/>
            <person name="Kashin S."/>
            <person name="Khazanovich D."/>
            <person name="Kisner P."/>
            <person name="Lance K."/>
            <person name="Lara M."/>
            <person name="Lee W."/>
            <person name="Lennon N."/>
            <person name="Letendre F."/>
            <person name="LeVine R."/>
            <person name="Lipovsky A."/>
            <person name="Liu X."/>
            <person name="Liu J."/>
            <person name="Liu S."/>
            <person name="Lokyitsang T."/>
            <person name="Lokyitsang Y."/>
            <person name="Lubonja R."/>
            <person name="Lui A."/>
            <person name="MacDonald P."/>
            <person name="Magnisalis V."/>
            <person name="Maru K."/>
            <person name="Matthews C."/>
            <person name="McCusker W."/>
            <person name="McDonough S."/>
            <person name="Mehta T."/>
            <person name="Meldrim J."/>
            <person name="Meneus L."/>
            <person name="Mihai O."/>
            <person name="Mihalev A."/>
            <person name="Mihova T."/>
            <person name="Mittelman R."/>
            <person name="Mlenga V."/>
            <person name="Montmayeur A."/>
            <person name="Mulrain L."/>
            <person name="Navidi A."/>
            <person name="Naylor J."/>
            <person name="Negash T."/>
            <person name="Nguyen T."/>
            <person name="Nguyen N."/>
            <person name="Nicol R."/>
            <person name="Norbu C."/>
            <person name="Norbu N."/>
            <person name="Novod N."/>
            <person name="O'Neill B."/>
            <person name="Osman S."/>
            <person name="Markiewicz E."/>
            <person name="Oyono O.L."/>
            <person name="Patti C."/>
            <person name="Phunkhang P."/>
            <person name="Pierre F."/>
            <person name="Priest M."/>
            <person name="Raghuraman S."/>
            <person name="Rege F."/>
            <person name="Reyes R."/>
            <person name="Rise C."/>
            <person name="Rogov P."/>
            <person name="Ross K."/>
            <person name="Ryan E."/>
            <person name="Settipalli S."/>
            <person name="Shea T."/>
            <person name="Sherpa N."/>
            <person name="Shi L."/>
            <person name="Shih D."/>
            <person name="Sparrow T."/>
            <person name="Spaulding J."/>
            <person name="Stalker J."/>
            <person name="Stange-Thomann N."/>
            <person name="Stavropoulos S."/>
            <person name="Stone C."/>
            <person name="Strader C."/>
            <person name="Tesfaye S."/>
            <person name="Thomson T."/>
            <person name="Thoulutsang Y."/>
            <person name="Thoulutsang D."/>
            <person name="Topham K."/>
            <person name="Topping I."/>
            <person name="Tsamla T."/>
            <person name="Vassiliev H."/>
            <person name="Vo A."/>
            <person name="Wangchuk T."/>
            <person name="Wangdi T."/>
            <person name="Weiand M."/>
            <person name="Wilkinson J."/>
            <person name="Wilson A."/>
            <person name="Yadav S."/>
            <person name="Young G."/>
            <person name="Yu Q."/>
            <person name="Zembek L."/>
            <person name="Zhong D."/>
            <person name="Zimmer A."/>
            <person name="Zwirko Z."/>
            <person name="Jaffe D.B."/>
            <person name="Alvarez P."/>
            <person name="Brockman W."/>
            <person name="Butler J."/>
            <person name="Chin C."/>
            <person name="Gnerre S."/>
            <person name="MacCallum I."/>
            <person name="Graves J.A."/>
            <person name="Ponting C.P."/>
            <person name="Breen M."/>
            <person name="Samollow P.B."/>
            <person name="Lander E.S."/>
            <person name="Lindblad-Toh K."/>
        </authorList>
    </citation>
    <scope>NUCLEOTIDE SEQUENCE [LARGE SCALE GENOMIC DNA]</scope>
</reference>
<dbReference type="InterPro" id="IPR033116">
    <property type="entry name" value="TRYPSIN_SER"/>
</dbReference>
<keyword evidence="9" id="KW-1185">Reference proteome</keyword>
<evidence type="ECO:0000313" key="8">
    <source>
        <dbReference type="Ensembl" id="ENSMODP00000008115.3"/>
    </source>
</evidence>
<dbReference type="GO" id="GO:0006508">
    <property type="term" value="P:proteolysis"/>
    <property type="evidence" value="ECO:0007669"/>
    <property type="project" value="UniProtKB-KW"/>
</dbReference>
<dbReference type="SUPFAM" id="SSF50494">
    <property type="entry name" value="Trypsin-like serine proteases"/>
    <property type="match status" value="1"/>
</dbReference>
<dbReference type="eggNOG" id="KOG3627">
    <property type="taxonomic scope" value="Eukaryota"/>
</dbReference>
<keyword evidence="5" id="KW-1015">Disulfide bond</keyword>
<dbReference type="Pfam" id="PF00089">
    <property type="entry name" value="Trypsin"/>
    <property type="match status" value="1"/>
</dbReference>
<dbReference type="GO" id="GO:0005615">
    <property type="term" value="C:extracellular space"/>
    <property type="evidence" value="ECO:0000318"/>
    <property type="project" value="GO_Central"/>
</dbReference>
<keyword evidence="3 6" id="KW-0378">Hydrolase</keyword>
<reference evidence="8" key="3">
    <citation type="submission" date="2025-09" db="UniProtKB">
        <authorList>
            <consortium name="Ensembl"/>
        </authorList>
    </citation>
    <scope>IDENTIFICATION</scope>
</reference>
<dbReference type="GO" id="GO:0001913">
    <property type="term" value="P:T cell mediated cytotoxicity"/>
    <property type="evidence" value="ECO:0007669"/>
    <property type="project" value="Ensembl"/>
</dbReference>
<dbReference type="GO" id="GO:0051604">
    <property type="term" value="P:protein maturation"/>
    <property type="evidence" value="ECO:0000318"/>
    <property type="project" value="GO_Central"/>
</dbReference>
<proteinExistence type="predicted"/>
<organism evidence="8 9">
    <name type="scientific">Monodelphis domestica</name>
    <name type="common">Gray short-tailed opossum</name>
    <dbReference type="NCBI Taxonomy" id="13616"/>
    <lineage>
        <taxon>Eukaryota</taxon>
        <taxon>Metazoa</taxon>
        <taxon>Chordata</taxon>
        <taxon>Craniata</taxon>
        <taxon>Vertebrata</taxon>
        <taxon>Euteleostomi</taxon>
        <taxon>Mammalia</taxon>
        <taxon>Metatheria</taxon>
        <taxon>Didelphimorphia</taxon>
        <taxon>Didelphidae</taxon>
        <taxon>Monodelphis</taxon>
    </lineage>
</organism>
<feature type="domain" description="Peptidase S1" evidence="7">
    <location>
        <begin position="44"/>
        <end position="273"/>
    </location>
</feature>
<dbReference type="HOGENOM" id="CLU_006842_1_0_1"/>
<dbReference type="GO" id="GO:0004252">
    <property type="term" value="F:serine-type endopeptidase activity"/>
    <property type="evidence" value="ECO:0000318"/>
    <property type="project" value="GO_Central"/>
</dbReference>
<dbReference type="Ensembl" id="ENSMODT00000008279.4">
    <property type="protein sequence ID" value="ENSMODP00000008115.3"/>
    <property type="gene ID" value="ENSMODG00000006538.4"/>
</dbReference>
<dbReference type="InterPro" id="IPR009003">
    <property type="entry name" value="Peptidase_S1_PA"/>
</dbReference>
<dbReference type="SMART" id="SM00020">
    <property type="entry name" value="Tryp_SPc"/>
    <property type="match status" value="1"/>
</dbReference>
<evidence type="ECO:0000256" key="1">
    <source>
        <dbReference type="ARBA" id="ARBA00022670"/>
    </source>
</evidence>
<evidence type="ECO:0000256" key="5">
    <source>
        <dbReference type="ARBA" id="ARBA00023157"/>
    </source>
</evidence>
<dbReference type="Proteomes" id="UP000002280">
    <property type="component" value="Chromosome 3"/>
</dbReference>
<evidence type="ECO:0000256" key="3">
    <source>
        <dbReference type="ARBA" id="ARBA00022801"/>
    </source>
</evidence>
<dbReference type="InParanoid" id="F7BVK7"/>
<dbReference type="InterPro" id="IPR001314">
    <property type="entry name" value="Peptidase_S1A"/>
</dbReference>
<dbReference type="MEROPS" id="S01.139"/>
<dbReference type="PANTHER" id="PTHR24271:SF51">
    <property type="entry name" value="GRANZYME M"/>
    <property type="match status" value="1"/>
</dbReference>
<dbReference type="PANTHER" id="PTHR24271">
    <property type="entry name" value="KALLIKREIN-RELATED"/>
    <property type="match status" value="1"/>
</dbReference>
<dbReference type="STRING" id="13616.ENSMODP00000008115"/>
<keyword evidence="4 6" id="KW-0720">Serine protease</keyword>
<dbReference type="FunCoup" id="F7BVK7">
    <property type="interactions" value="53"/>
</dbReference>
<keyword evidence="2" id="KW-0732">Signal</keyword>
<dbReference type="InterPro" id="IPR043504">
    <property type="entry name" value="Peptidase_S1_PA_chymotrypsin"/>
</dbReference>
<dbReference type="InterPro" id="IPR001254">
    <property type="entry name" value="Trypsin_dom"/>
</dbReference>
<dbReference type="PROSITE" id="PS00134">
    <property type="entry name" value="TRYPSIN_HIS"/>
    <property type="match status" value="1"/>
</dbReference>
<name>F7BVK7_MONDO</name>
<dbReference type="GeneTree" id="ENSGT00940000162161"/>
<keyword evidence="1 6" id="KW-0645">Protease</keyword>
<evidence type="ECO:0000259" key="7">
    <source>
        <dbReference type="PROSITE" id="PS50240"/>
    </source>
</evidence>
<accession>F7BVK7</accession>
<sequence>MALRSQLGKRVVLVMGRTIHTITQRTHLLLLPHLPAEEGFKSQIIGGHESVPHSHPYMASLKKNRNHICGGVLIHKQWVLTAAHCLPERTELLRVVLALHKLQGPGVSFGIKKIIPHPAYNKKSLENDIMLLQLDRKVKLNSEVQLVSLPRNLFLKPLQPGTKCTVAGWGQLHQDGGSAQTLQELNVKVLDSRMCNNSRFWHGKITPTTLCVAGIKKGSAPCKGDSGSPLICKGEKVYGIISFSSKGNCVDVFKPPVVTAVVPYLSWIKKIIS</sequence>
<protein>
    <recommendedName>
        <fullName evidence="7">Peptidase S1 domain-containing protein</fullName>
    </recommendedName>
</protein>
<evidence type="ECO:0000256" key="6">
    <source>
        <dbReference type="RuleBase" id="RU363034"/>
    </source>
</evidence>
<dbReference type="OMA" id="DPFKPPV"/>
<dbReference type="Gene3D" id="2.40.10.10">
    <property type="entry name" value="Trypsin-like serine proteases"/>
    <property type="match status" value="2"/>
</dbReference>
<dbReference type="AlphaFoldDB" id="F7BVK7"/>
<dbReference type="FunFam" id="2.40.10.10:FF:000120">
    <property type="entry name" value="Putative serine protease"/>
    <property type="match status" value="1"/>
</dbReference>
<dbReference type="PROSITE" id="PS50240">
    <property type="entry name" value="TRYPSIN_DOM"/>
    <property type="match status" value="1"/>
</dbReference>
<evidence type="ECO:0000256" key="4">
    <source>
        <dbReference type="ARBA" id="ARBA00022825"/>
    </source>
</evidence>
<dbReference type="CDD" id="cd00190">
    <property type="entry name" value="Tryp_SPc"/>
    <property type="match status" value="1"/>
</dbReference>